<evidence type="ECO:0000313" key="8">
    <source>
        <dbReference type="EMBL" id="PIM97090.1"/>
    </source>
</evidence>
<accession>A0A2G9FVH9</accession>
<feature type="domain" description="DTW" evidence="7">
    <location>
        <begin position="49"/>
        <end position="429"/>
    </location>
</feature>
<dbReference type="GO" id="GO:0008033">
    <property type="term" value="P:tRNA processing"/>
    <property type="evidence" value="ECO:0007669"/>
    <property type="project" value="UniProtKB-KW"/>
</dbReference>
<evidence type="ECO:0000256" key="6">
    <source>
        <dbReference type="ARBA" id="ARBA00048718"/>
    </source>
</evidence>
<evidence type="ECO:0000313" key="9">
    <source>
        <dbReference type="Proteomes" id="UP000231279"/>
    </source>
</evidence>
<dbReference type="AlphaFoldDB" id="A0A2G9FVH9"/>
<comment type="caution">
    <text evidence="8">The sequence shown here is derived from an EMBL/GenBank/DDBJ whole genome shotgun (WGS) entry which is preliminary data.</text>
</comment>
<sequence>MLRARIELPKGNSPFSFCPSLNPLRSKIPKLPDTQTLISRMVTNAGYSKRPTCPSCSKPTRICLCNRLRTPTLQNSVTVTILQHSLEKKHPLNSTRIATIGLKHVDVVTVSDVNFQARFFIRLLDSNVKLDEGSHLFDEMPSERENYEFVGRAILGDSDSGARGSDLDGQVMERSDFNGAEKPQICKNDRKSGSLIDEGLNSEVESGCEEVAPRSCSSYEAMLAERGEVIIAKESTDRCLGRKEAFLRGCETTAFNFTIGKYGAITSFNNCWTAPEKHGEMSLDRLLASHIAALDIRKGFVVKKLGTKLLEGSNEYEESEEFEIAVPPGSVLLFPSERSVDVTAVNFEVKNLIVLDGTWAKAKRMYNENPWLRLLPHIRLDLDKLSLYSEVRHQPRAGYLSTIESIVSVQSVEQAFTGTFLTQNLENVSTCIFGVVLAGTILETDNIQVLRNFINYMLRVLQQSNNP</sequence>
<protein>
    <recommendedName>
        <fullName evidence="1">tRNA-uridine aminocarboxypropyltransferase</fullName>
        <ecNumber evidence="1">2.5.1.25</ecNumber>
    </recommendedName>
</protein>
<evidence type="ECO:0000259" key="7">
    <source>
        <dbReference type="SMART" id="SM01144"/>
    </source>
</evidence>
<gene>
    <name evidence="8" type="ORF">CDL12_30446</name>
</gene>
<comment type="catalytic activity">
    <reaction evidence="6">
        <text>a uridine in tRNA + S-adenosyl-L-methionine = a 3-[(3S)-3-amino-3-carboxypropyl]uridine in tRNA + S-methyl-5'-thioadenosine + H(+)</text>
        <dbReference type="Rhea" id="RHEA:62432"/>
        <dbReference type="Rhea" id="RHEA-COMP:13339"/>
        <dbReference type="Rhea" id="RHEA-COMP:16092"/>
        <dbReference type="ChEBI" id="CHEBI:15378"/>
        <dbReference type="ChEBI" id="CHEBI:17509"/>
        <dbReference type="ChEBI" id="CHEBI:59789"/>
        <dbReference type="ChEBI" id="CHEBI:65315"/>
        <dbReference type="ChEBI" id="CHEBI:82930"/>
        <dbReference type="EC" id="2.5.1.25"/>
    </reaction>
</comment>
<comment type="similarity">
    <text evidence="5">Belongs to the TDD superfamily. DTWD2 family.</text>
</comment>
<dbReference type="PANTHER" id="PTHR21392:SF0">
    <property type="entry name" value="TRNA-URIDINE AMINOCARBOXYPROPYLTRANSFERASE 2"/>
    <property type="match status" value="1"/>
</dbReference>
<evidence type="ECO:0000256" key="1">
    <source>
        <dbReference type="ARBA" id="ARBA00012386"/>
    </source>
</evidence>
<proteinExistence type="inferred from homology"/>
<dbReference type="InterPro" id="IPR005636">
    <property type="entry name" value="DTW"/>
</dbReference>
<keyword evidence="2" id="KW-0808">Transferase</keyword>
<dbReference type="OrthoDB" id="408541at2759"/>
<organism evidence="8 9">
    <name type="scientific">Handroanthus impetiginosus</name>
    <dbReference type="NCBI Taxonomy" id="429701"/>
    <lineage>
        <taxon>Eukaryota</taxon>
        <taxon>Viridiplantae</taxon>
        <taxon>Streptophyta</taxon>
        <taxon>Embryophyta</taxon>
        <taxon>Tracheophyta</taxon>
        <taxon>Spermatophyta</taxon>
        <taxon>Magnoliopsida</taxon>
        <taxon>eudicotyledons</taxon>
        <taxon>Gunneridae</taxon>
        <taxon>Pentapetalae</taxon>
        <taxon>asterids</taxon>
        <taxon>lamiids</taxon>
        <taxon>Lamiales</taxon>
        <taxon>Bignoniaceae</taxon>
        <taxon>Crescentiina</taxon>
        <taxon>Tabebuia alliance</taxon>
        <taxon>Handroanthus</taxon>
    </lineage>
</organism>
<dbReference type="GO" id="GO:0016432">
    <property type="term" value="F:tRNA-uridine aminocarboxypropyltransferase activity"/>
    <property type="evidence" value="ECO:0007669"/>
    <property type="project" value="UniProtKB-EC"/>
</dbReference>
<dbReference type="EC" id="2.5.1.25" evidence="1"/>
<evidence type="ECO:0000256" key="4">
    <source>
        <dbReference type="ARBA" id="ARBA00022694"/>
    </source>
</evidence>
<dbReference type="InterPro" id="IPR039262">
    <property type="entry name" value="DTWD2/TAPT"/>
</dbReference>
<dbReference type="STRING" id="429701.A0A2G9FVH9"/>
<evidence type="ECO:0000256" key="5">
    <source>
        <dbReference type="ARBA" id="ARBA00034489"/>
    </source>
</evidence>
<dbReference type="SMART" id="SM01144">
    <property type="entry name" value="DTW"/>
    <property type="match status" value="1"/>
</dbReference>
<dbReference type="Pfam" id="PF03942">
    <property type="entry name" value="DTW"/>
    <property type="match status" value="2"/>
</dbReference>
<evidence type="ECO:0000256" key="3">
    <source>
        <dbReference type="ARBA" id="ARBA00022691"/>
    </source>
</evidence>
<name>A0A2G9FVH9_9LAMI</name>
<keyword evidence="9" id="KW-1185">Reference proteome</keyword>
<dbReference type="Proteomes" id="UP000231279">
    <property type="component" value="Unassembled WGS sequence"/>
</dbReference>
<dbReference type="PANTHER" id="PTHR21392">
    <property type="entry name" value="TRNA-URIDINE AMINOCARBOXYPROPYLTRANSFERASE 2"/>
    <property type="match status" value="1"/>
</dbReference>
<reference evidence="9" key="1">
    <citation type="journal article" date="2018" name="Gigascience">
        <title>Genome assembly of the Pink Ipe (Handroanthus impetiginosus, Bignoniaceae), a highly valued, ecologically keystone Neotropical timber forest tree.</title>
        <authorList>
            <person name="Silva-Junior O.B."/>
            <person name="Grattapaglia D."/>
            <person name="Novaes E."/>
            <person name="Collevatti R.G."/>
        </authorList>
    </citation>
    <scope>NUCLEOTIDE SEQUENCE [LARGE SCALE GENOMIC DNA]</scope>
    <source>
        <strain evidence="9">cv. UFG-1</strain>
    </source>
</reference>
<keyword evidence="3" id="KW-0949">S-adenosyl-L-methionine</keyword>
<dbReference type="EMBL" id="NKXS01011028">
    <property type="protein sequence ID" value="PIM97090.1"/>
    <property type="molecule type" value="Genomic_DNA"/>
</dbReference>
<keyword evidence="4" id="KW-0819">tRNA processing</keyword>
<evidence type="ECO:0000256" key="2">
    <source>
        <dbReference type="ARBA" id="ARBA00022679"/>
    </source>
</evidence>